<dbReference type="PANTHER" id="PTHR47534">
    <property type="entry name" value="YALI0E05731P"/>
    <property type="match status" value="1"/>
</dbReference>
<dbReference type="Pfam" id="PF00106">
    <property type="entry name" value="adh_short"/>
    <property type="match status" value="1"/>
</dbReference>
<name>A0A9W9KGB9_9EURO</name>
<keyword evidence="3" id="KW-1185">Reference proteome</keyword>
<dbReference type="AlphaFoldDB" id="A0A9W9KGB9"/>
<dbReference type="PANTHER" id="PTHR47534:SF3">
    <property type="entry name" value="ALCOHOL DEHYDROGENASE-LIKE C-TERMINAL DOMAIN-CONTAINING PROTEIN"/>
    <property type="match status" value="1"/>
</dbReference>
<organism evidence="2 3">
    <name type="scientific">Penicillium alfredii</name>
    <dbReference type="NCBI Taxonomy" id="1506179"/>
    <lineage>
        <taxon>Eukaryota</taxon>
        <taxon>Fungi</taxon>
        <taxon>Dikarya</taxon>
        <taxon>Ascomycota</taxon>
        <taxon>Pezizomycotina</taxon>
        <taxon>Eurotiomycetes</taxon>
        <taxon>Eurotiomycetidae</taxon>
        <taxon>Eurotiales</taxon>
        <taxon>Aspergillaceae</taxon>
        <taxon>Penicillium</taxon>
    </lineage>
</organism>
<gene>
    <name evidence="2" type="ORF">NUU61_002767</name>
</gene>
<dbReference type="Gene3D" id="3.40.50.720">
    <property type="entry name" value="NAD(P)-binding Rossmann-like Domain"/>
    <property type="match status" value="1"/>
</dbReference>
<dbReference type="OrthoDB" id="2898509at2759"/>
<dbReference type="Proteomes" id="UP001141434">
    <property type="component" value="Unassembled WGS sequence"/>
</dbReference>
<evidence type="ECO:0000313" key="2">
    <source>
        <dbReference type="EMBL" id="KAJ5105420.1"/>
    </source>
</evidence>
<comment type="caution">
    <text evidence="2">The sequence shown here is derived from an EMBL/GenBank/DDBJ whole genome shotgun (WGS) entry which is preliminary data.</text>
</comment>
<dbReference type="GO" id="GO:0016491">
    <property type="term" value="F:oxidoreductase activity"/>
    <property type="evidence" value="ECO:0007669"/>
    <property type="project" value="UniProtKB-KW"/>
</dbReference>
<reference evidence="2" key="2">
    <citation type="journal article" date="2023" name="IMA Fungus">
        <title>Comparative genomic study of the Penicillium genus elucidates a diverse pangenome and 15 lateral gene transfer events.</title>
        <authorList>
            <person name="Petersen C."/>
            <person name="Sorensen T."/>
            <person name="Nielsen M.R."/>
            <person name="Sondergaard T.E."/>
            <person name="Sorensen J.L."/>
            <person name="Fitzpatrick D.A."/>
            <person name="Frisvad J.C."/>
            <person name="Nielsen K.L."/>
        </authorList>
    </citation>
    <scope>NUCLEOTIDE SEQUENCE</scope>
    <source>
        <strain evidence="2">IBT 34128</strain>
    </source>
</reference>
<dbReference type="GeneID" id="81392517"/>
<dbReference type="InterPro" id="IPR002347">
    <property type="entry name" value="SDR_fam"/>
</dbReference>
<proteinExistence type="predicted"/>
<dbReference type="InterPro" id="IPR036291">
    <property type="entry name" value="NAD(P)-bd_dom_sf"/>
</dbReference>
<evidence type="ECO:0000256" key="1">
    <source>
        <dbReference type="ARBA" id="ARBA00023002"/>
    </source>
</evidence>
<dbReference type="SUPFAM" id="SSF51735">
    <property type="entry name" value="NAD(P)-binding Rossmann-fold domains"/>
    <property type="match status" value="1"/>
</dbReference>
<keyword evidence="1" id="KW-0560">Oxidoreductase</keyword>
<dbReference type="InterPro" id="IPR052228">
    <property type="entry name" value="Sec_Metab_Biosynth_Oxidored"/>
</dbReference>
<dbReference type="EMBL" id="JAPMSZ010000004">
    <property type="protein sequence ID" value="KAJ5105420.1"/>
    <property type="molecule type" value="Genomic_DNA"/>
</dbReference>
<protein>
    <submittedName>
        <fullName evidence="2">NAD(P)-binding protein</fullName>
    </submittedName>
</protein>
<dbReference type="RefSeq" id="XP_056514416.1">
    <property type="nucleotide sequence ID" value="XM_056653349.1"/>
</dbReference>
<evidence type="ECO:0000313" key="3">
    <source>
        <dbReference type="Proteomes" id="UP001141434"/>
    </source>
</evidence>
<reference evidence="2" key="1">
    <citation type="submission" date="2022-11" db="EMBL/GenBank/DDBJ databases">
        <authorList>
            <person name="Petersen C."/>
        </authorList>
    </citation>
    <scope>NUCLEOTIDE SEQUENCE</scope>
    <source>
        <strain evidence="2">IBT 34128</strain>
    </source>
</reference>
<accession>A0A9W9KGB9</accession>
<sequence length="329" mass="36306">MTAISEVKASNVRISDETAPQTVVMTGATDGIGKATLIRLIATKVPVKVYVIGRNGEKHNAFLDQLRGSNKLAQIIWLEGQLSLLADTRRLCDEIQSREQHIDVLYMSAGFIASGERIETSEGNTIWLSLTYSGRMLMITRLLPLLNASPRSPRIISILATGYESPSIHLDDLDLKQPGRFTLTELIKAGATYTTLSMSRLAKENPRVVFIHHSPGGVDTGVFRKAWGDKWFFPALNLLMRLAATSPMDAAEKIIYMMTSAKYGGIGVPLTAGQSQGLNMAKTTETGSLFLVNDKLKELQQEKIMAKLHNLNGGEIIWQMTVEMIRPYV</sequence>